<feature type="region of interest" description="Disordered" evidence="1">
    <location>
        <begin position="376"/>
        <end position="443"/>
    </location>
</feature>
<dbReference type="VEuPathDB" id="FungiDB:H310_14978"/>
<dbReference type="EMBL" id="QUSY01001555">
    <property type="protein sequence ID" value="RHY24564.1"/>
    <property type="molecule type" value="Genomic_DNA"/>
</dbReference>
<proteinExistence type="predicted"/>
<reference evidence="2 3" key="1">
    <citation type="submission" date="2018-08" db="EMBL/GenBank/DDBJ databases">
        <title>Aphanomyces genome sequencing and annotation.</title>
        <authorList>
            <person name="Minardi D."/>
            <person name="Oidtmann B."/>
            <person name="Van Der Giezen M."/>
            <person name="Studholme D.J."/>
        </authorList>
    </citation>
    <scope>NUCLEOTIDE SEQUENCE [LARGE SCALE GENOMIC DNA]</scope>
    <source>
        <strain evidence="2 3">NJM0002</strain>
    </source>
</reference>
<organism evidence="2 3">
    <name type="scientific">Aphanomyces invadans</name>
    <dbReference type="NCBI Taxonomy" id="157072"/>
    <lineage>
        <taxon>Eukaryota</taxon>
        <taxon>Sar</taxon>
        <taxon>Stramenopiles</taxon>
        <taxon>Oomycota</taxon>
        <taxon>Saprolegniomycetes</taxon>
        <taxon>Saprolegniales</taxon>
        <taxon>Verrucalvaceae</taxon>
        <taxon>Aphanomyces</taxon>
    </lineage>
</organism>
<name>A0A3R6WG82_9STRA</name>
<dbReference type="Proteomes" id="UP000285060">
    <property type="component" value="Unassembled WGS sequence"/>
</dbReference>
<dbReference type="VEuPathDB" id="FungiDB:H310_03292"/>
<dbReference type="VEuPathDB" id="FungiDB:H310_15082"/>
<sequence>MIAASASSDLTPANRRASALSLQPSPLTNECVDDISTVPALVQAPPIVDSFLPTEVDVTGNASILSEHSVEVHSANTSSMAGFSTTQSTQRVTVDLSDPALTARPSAPTHPAKKGYAEALRGGSRQPTAFRLKTILTQPSPDQLQRLLDLGADDTDNDDELLQAIAAATPSKPKVATTTIWIETGDSLKEYSNEKIINAVFQENQDAEWADLLLEFVQMNKARSGDVVVSVTSKAVRERLAGKFVSIFGKSFPFAVGHDGASRLKQNPMDVFFFMDIVDIRFNFDSTKLFRLLRRLKTKPIFQSYRQQVAGIACRSNVWRVYFMGETISDKLIVNGHPIDQLKLDGHKYNVFTKHFKRSTARAGFHSPHCLDFDDLDTRFNPQPPHQTAAPPSGESIPKRPRVANSSPTSLPRKTHGDMEGDMEVDNQTALPPSTTRVPTVEAQDFVLATRTKRKSPSDDTRVESWASYNFFDNLRDIQASVKFIDHQGGSRTRFYIPVVDSVPSQFPTTSYIRQQRVESNRLQWHPDNLTLQELVEILQVSADEANEEFHIPSPAQGDTISGLQLDVLTYITQFKADKLWNLAATKARTWNEVLTTLSVQHPGEFRRLVQVHTWHRWVASTKLPVQDTFQSGFHSIFHESPNWAAVNRLQASSNFRLPSTGHPIATTSDIEEALSAFELWLSAQAPSILFSDEWILYLTQQPVTWLPTLRGARMLTTDALWTLLRTPFGQKFTTELVQFCPPPLSTTLQDLSMEMEEHYPSKSVLAFVDGEEPRLHFKPTLQC</sequence>
<evidence type="ECO:0000313" key="3">
    <source>
        <dbReference type="Proteomes" id="UP000285060"/>
    </source>
</evidence>
<protein>
    <submittedName>
        <fullName evidence="2">Uncharacterized protein</fullName>
    </submittedName>
</protein>
<accession>A0A3R6WG82</accession>
<comment type="caution">
    <text evidence="2">The sequence shown here is derived from an EMBL/GenBank/DDBJ whole genome shotgun (WGS) entry which is preliminary data.</text>
</comment>
<feature type="region of interest" description="Disordered" evidence="1">
    <location>
        <begin position="102"/>
        <end position="121"/>
    </location>
</feature>
<keyword evidence="3" id="KW-1185">Reference proteome</keyword>
<gene>
    <name evidence="2" type="ORF">DYB32_008797</name>
</gene>
<dbReference type="AlphaFoldDB" id="A0A3R6WG82"/>
<evidence type="ECO:0000256" key="1">
    <source>
        <dbReference type="SAM" id="MobiDB-lite"/>
    </source>
</evidence>
<feature type="compositionally biased region" description="Polar residues" evidence="1">
    <location>
        <begin position="426"/>
        <end position="438"/>
    </location>
</feature>
<evidence type="ECO:0000313" key="2">
    <source>
        <dbReference type="EMBL" id="RHY24564.1"/>
    </source>
</evidence>